<dbReference type="InterPro" id="IPR025799">
    <property type="entry name" value="Arg_MeTrfase"/>
</dbReference>
<evidence type="ECO:0000256" key="2">
    <source>
        <dbReference type="ARBA" id="ARBA00022679"/>
    </source>
</evidence>
<dbReference type="InterPro" id="IPR020596">
    <property type="entry name" value="rRNA_Ade_Mease_Trfase_CS"/>
</dbReference>
<evidence type="ECO:0000256" key="1">
    <source>
        <dbReference type="ARBA" id="ARBA00022603"/>
    </source>
</evidence>
<dbReference type="GO" id="GO:0016274">
    <property type="term" value="F:protein-arginine N-methyltransferase activity"/>
    <property type="evidence" value="ECO:0007669"/>
    <property type="project" value="InterPro"/>
</dbReference>
<dbReference type="InterPro" id="IPR029063">
    <property type="entry name" value="SAM-dependent_MTases_sf"/>
</dbReference>
<comment type="caution">
    <text evidence="7">The sequence shown here is derived from an EMBL/GenBank/DDBJ whole genome shotgun (WGS) entry which is preliminary data.</text>
</comment>
<dbReference type="Gene3D" id="3.40.50.150">
    <property type="entry name" value="Vaccinia Virus protein VP39"/>
    <property type="match status" value="1"/>
</dbReference>
<dbReference type="CDD" id="cd02440">
    <property type="entry name" value="AdoMet_MTases"/>
    <property type="match status" value="1"/>
</dbReference>
<organism evidence="7 8">
    <name type="scientific">Holothuria leucospilota</name>
    <name type="common">Black long sea cucumber</name>
    <name type="synonym">Mertensiothuria leucospilota</name>
    <dbReference type="NCBI Taxonomy" id="206669"/>
    <lineage>
        <taxon>Eukaryota</taxon>
        <taxon>Metazoa</taxon>
        <taxon>Echinodermata</taxon>
        <taxon>Eleutherozoa</taxon>
        <taxon>Echinozoa</taxon>
        <taxon>Holothuroidea</taxon>
        <taxon>Aspidochirotacea</taxon>
        <taxon>Aspidochirotida</taxon>
        <taxon>Holothuriidae</taxon>
        <taxon>Holothuria</taxon>
    </lineage>
</organism>
<dbReference type="InterPro" id="IPR055135">
    <property type="entry name" value="PRMT_dom"/>
</dbReference>
<dbReference type="Pfam" id="PF22528">
    <property type="entry name" value="PRMT_C"/>
    <property type="match status" value="1"/>
</dbReference>
<keyword evidence="8" id="KW-1185">Reference proteome</keyword>
<dbReference type="PANTHER" id="PTHR11006:SF60">
    <property type="entry name" value="PROTEIN ARGININE N-METHYLTRANSFERASE 9"/>
    <property type="match status" value="1"/>
</dbReference>
<protein>
    <submittedName>
        <fullName evidence="7">Protein arginine N-methyltransferase 9</fullName>
    </submittedName>
</protein>
<proteinExistence type="predicted"/>
<evidence type="ECO:0000259" key="6">
    <source>
        <dbReference type="Pfam" id="PF22528"/>
    </source>
</evidence>
<keyword evidence="2 4" id="KW-0808">Transferase</keyword>
<dbReference type="GO" id="GO:0042054">
    <property type="term" value="F:histone methyltransferase activity"/>
    <property type="evidence" value="ECO:0007669"/>
    <property type="project" value="TreeGrafter"/>
</dbReference>
<dbReference type="EMBL" id="JAIZAY010000015">
    <property type="protein sequence ID" value="KAJ8027974.1"/>
    <property type="molecule type" value="Genomic_DNA"/>
</dbReference>
<dbReference type="SUPFAM" id="SSF48452">
    <property type="entry name" value="TPR-like"/>
    <property type="match status" value="1"/>
</dbReference>
<name>A0A9Q1GYA8_HOLLE</name>
<evidence type="ECO:0000256" key="5">
    <source>
        <dbReference type="SAM" id="MobiDB-lite"/>
    </source>
</evidence>
<evidence type="ECO:0000256" key="3">
    <source>
        <dbReference type="ARBA" id="ARBA00022691"/>
    </source>
</evidence>
<dbReference type="PROSITE" id="PS51678">
    <property type="entry name" value="SAM_MT_PRMT"/>
    <property type="match status" value="1"/>
</dbReference>
<feature type="compositionally biased region" description="Basic and acidic residues" evidence="5">
    <location>
        <begin position="574"/>
        <end position="595"/>
    </location>
</feature>
<evidence type="ECO:0000313" key="8">
    <source>
        <dbReference type="Proteomes" id="UP001152320"/>
    </source>
</evidence>
<evidence type="ECO:0000256" key="4">
    <source>
        <dbReference type="PROSITE-ProRule" id="PRU01015"/>
    </source>
</evidence>
<evidence type="ECO:0000313" key="7">
    <source>
        <dbReference type="EMBL" id="KAJ8027974.1"/>
    </source>
</evidence>
<accession>A0A9Q1GYA8</accession>
<feature type="domain" description="Protein arginine N-methyltransferase" evidence="6">
    <location>
        <begin position="791"/>
        <end position="913"/>
    </location>
</feature>
<gene>
    <name evidence="7" type="ORF">HOLleu_30081</name>
</gene>
<dbReference type="GO" id="GO:0005634">
    <property type="term" value="C:nucleus"/>
    <property type="evidence" value="ECO:0007669"/>
    <property type="project" value="TreeGrafter"/>
</dbReference>
<dbReference type="AlphaFoldDB" id="A0A9Q1GYA8"/>
<keyword evidence="3 4" id="KW-0949">S-adenosyl-L-methionine</keyword>
<sequence length="923" mass="103910">MENPEEKAKEAVKTACGLVAGENYGRAFAHFLLALTLDPSLKDEESLEDMFVDCLKSWAAQLVSMERGQDAVWCYEQACDVWTQSAKVVHATGQFLFNFGYHMEGTSFLRRAVGMESHFPDWRWDLQNASSSLVERWHFRMLNDRRRNQCYFEALKKAVKCGHQKILDIGSGTGLLSMLAVKAGAERVTAVEMDDVMCNLSRDIIDQNKMNKHIDVMKMKSTEMQSLSDMDRYTLVVTETADAGLLGEGIIPTLQHAWKHLLKRNDSGMEKGDSAESPISKVIPSGATVYIQLIQSDFIRRQHRVYRKEVLPFLDKTEIVSKSVCMNLDPSFATNEETEPYSSENLACIPGVWQPLTAPHQVYRFDFNNPEILSSSHLSETIMELPVTSPGRPDAIISWFNLHLDDDITISSAAEAGTCWEQAVYPIHPSHMDPGENRNNTNDSVKLDESVKISCRCFPTCMSFQLKGVTRKPQTISDAVGPTEDTRNLFKDNSHILRLSSKDIATLNDKKYCSWLENSVRESLTTKLKGRRGECQEIAADWNDDELNVNQNSVNVVSETISCVSCESQSDGSESKEVIVRHQESEHETKGERNPSKKVSSKFCSANEDSDNIQGLFEEDQCQGHGSGQEKCESRNLEENACHMMETLNKDWESRVTILDLTEINLSYFTCSSLDLPKMEAIGLKTQVDGETLLDKIVNCNKRTKERFRNFSFESVEDESLNQVKLIISDLVESGGVLRKNALEDVYYAGLKNSSQSEVKVIPEVLTVYAICVESAELSNNARICGSDPTLGIAVDLMNTFKTSTQMYVCSSKMPRKDLTDKFQVLTLDLARLVKNENPMEIFTQSVELILEAKDTGRLSAIVYWFEMGCGKSILSTIDEETHWMQAAFILDEDILIQCGEKIQLKAYFRNNSVLFSMTPSCS</sequence>
<dbReference type="GO" id="GO:0000179">
    <property type="term" value="F:rRNA (adenine-N6,N6-)-dimethyltransferase activity"/>
    <property type="evidence" value="ECO:0007669"/>
    <property type="project" value="InterPro"/>
</dbReference>
<dbReference type="Gene3D" id="2.70.160.11">
    <property type="entry name" value="Hnrnp arginine n-methyltransferase1"/>
    <property type="match status" value="2"/>
</dbReference>
<reference evidence="7" key="1">
    <citation type="submission" date="2021-10" db="EMBL/GenBank/DDBJ databases">
        <title>Tropical sea cucumber genome reveals ecological adaptation and Cuvierian tubules defense mechanism.</title>
        <authorList>
            <person name="Chen T."/>
        </authorList>
    </citation>
    <scope>NUCLEOTIDE SEQUENCE</scope>
    <source>
        <strain evidence="7">Nanhai2018</strain>
        <tissue evidence="7">Muscle</tissue>
    </source>
</reference>
<dbReference type="InterPro" id="IPR011990">
    <property type="entry name" value="TPR-like_helical_dom_sf"/>
</dbReference>
<dbReference type="Pfam" id="PF06325">
    <property type="entry name" value="PrmA"/>
    <property type="match status" value="1"/>
</dbReference>
<dbReference type="PROSITE" id="PS01131">
    <property type="entry name" value="RRNA_A_DIMETH"/>
    <property type="match status" value="1"/>
</dbReference>
<dbReference type="PANTHER" id="PTHR11006">
    <property type="entry name" value="PROTEIN ARGININE N-METHYLTRANSFERASE"/>
    <property type="match status" value="1"/>
</dbReference>
<dbReference type="Proteomes" id="UP001152320">
    <property type="component" value="Chromosome 15"/>
</dbReference>
<keyword evidence="1 4" id="KW-0489">Methyltransferase</keyword>
<feature type="region of interest" description="Disordered" evidence="5">
    <location>
        <begin position="574"/>
        <end position="601"/>
    </location>
</feature>
<dbReference type="SUPFAM" id="SSF53335">
    <property type="entry name" value="S-adenosyl-L-methionine-dependent methyltransferases"/>
    <property type="match status" value="2"/>
</dbReference>
<dbReference type="OrthoDB" id="5980806at2759"/>